<dbReference type="Pfam" id="PF13007">
    <property type="entry name" value="LZ_Tnp_IS66"/>
    <property type="match status" value="1"/>
</dbReference>
<feature type="domain" description="Transposase IS66 central" evidence="1">
    <location>
        <begin position="178"/>
        <end position="465"/>
    </location>
</feature>
<reference evidence="6" key="1">
    <citation type="journal article" date="2019" name="Int. J. Syst. Evol. Microbiol.">
        <title>The Global Catalogue of Microorganisms (GCM) 10K type strain sequencing project: providing services to taxonomists for standard genome sequencing and annotation.</title>
        <authorList>
            <consortium name="The Broad Institute Genomics Platform"/>
            <consortium name="The Broad Institute Genome Sequencing Center for Infectious Disease"/>
            <person name="Wu L."/>
            <person name="Ma J."/>
        </authorList>
    </citation>
    <scope>NUCLEOTIDE SEQUENCE [LARGE SCALE GENOMIC DNA]</scope>
    <source>
        <strain evidence="6">CGMCC 4.7177</strain>
    </source>
</reference>
<dbReference type="PANTHER" id="PTHR33678">
    <property type="entry name" value="BLL1576 PROTEIN"/>
    <property type="match status" value="1"/>
</dbReference>
<dbReference type="InterPro" id="IPR004291">
    <property type="entry name" value="Transposase_IS66_central"/>
</dbReference>
<dbReference type="Pfam" id="PF13817">
    <property type="entry name" value="DDE_Tnp_IS66_C"/>
    <property type="match status" value="1"/>
</dbReference>
<dbReference type="InterPro" id="IPR039552">
    <property type="entry name" value="IS66_C"/>
</dbReference>
<gene>
    <name evidence="5" type="ORF">ACFSFY_14385</name>
</gene>
<evidence type="ECO:0000259" key="1">
    <source>
        <dbReference type="Pfam" id="PF03050"/>
    </source>
</evidence>
<protein>
    <submittedName>
        <fullName evidence="5">IS66 family transposase</fullName>
    </submittedName>
</protein>
<evidence type="ECO:0000313" key="5">
    <source>
        <dbReference type="EMBL" id="MFD1929227.1"/>
    </source>
</evidence>
<feature type="domain" description="Transposase TnpC homeodomain" evidence="3">
    <location>
        <begin position="36"/>
        <end position="106"/>
    </location>
</feature>
<feature type="domain" description="Transposase IS66 C-terminal" evidence="4">
    <location>
        <begin position="471"/>
        <end position="511"/>
    </location>
</feature>
<feature type="domain" description="Transposase IS66 zinc-finger binding" evidence="2">
    <location>
        <begin position="114"/>
        <end position="158"/>
    </location>
</feature>
<evidence type="ECO:0000313" key="6">
    <source>
        <dbReference type="Proteomes" id="UP001597218"/>
    </source>
</evidence>
<dbReference type="InterPro" id="IPR024463">
    <property type="entry name" value="Transposase_TnpC_homeodom"/>
</dbReference>
<dbReference type="RefSeq" id="WP_381539199.1">
    <property type="nucleotide sequence ID" value="NZ_JBHUGI010000034.1"/>
</dbReference>
<dbReference type="InterPro" id="IPR024474">
    <property type="entry name" value="Znf_dom_IS66"/>
</dbReference>
<accession>A0ABW4SI56</accession>
<dbReference type="NCBIfam" id="NF033517">
    <property type="entry name" value="transpos_IS66"/>
    <property type="match status" value="1"/>
</dbReference>
<dbReference type="EMBL" id="JBHUGI010000034">
    <property type="protein sequence ID" value="MFD1929227.1"/>
    <property type="molecule type" value="Genomic_DNA"/>
</dbReference>
<comment type="caution">
    <text evidence="5">The sequence shown here is derived from an EMBL/GenBank/DDBJ whole genome shotgun (WGS) entry which is preliminary data.</text>
</comment>
<organism evidence="5 6">
    <name type="scientific">Sporosarcina siberiensis</name>
    <dbReference type="NCBI Taxonomy" id="1365606"/>
    <lineage>
        <taxon>Bacteria</taxon>
        <taxon>Bacillati</taxon>
        <taxon>Bacillota</taxon>
        <taxon>Bacilli</taxon>
        <taxon>Bacillales</taxon>
        <taxon>Caryophanaceae</taxon>
        <taxon>Sporosarcina</taxon>
    </lineage>
</organism>
<evidence type="ECO:0000259" key="4">
    <source>
        <dbReference type="Pfam" id="PF13817"/>
    </source>
</evidence>
<dbReference type="PANTHER" id="PTHR33678:SF1">
    <property type="entry name" value="BLL1576 PROTEIN"/>
    <property type="match status" value="1"/>
</dbReference>
<proteinExistence type="predicted"/>
<evidence type="ECO:0000259" key="3">
    <source>
        <dbReference type="Pfam" id="PF13007"/>
    </source>
</evidence>
<evidence type="ECO:0000259" key="2">
    <source>
        <dbReference type="Pfam" id="PF13005"/>
    </source>
</evidence>
<sequence>MKNTSANTPTPTIEELQKRCDTLEQQKIEMAAKIKWFEEQFRLSQQRRFGSSSEQSNPDQVNLFNEAETESSTLNIEPTIETVVYQRKKKRGHREIILKNLPTETIEYRLTDEERFCSCCNGILHEMSTEVRQELKIIPAEVKVVKHVRYVYACRHCELEEVNTPIVTASAPNPVFPKSLASASIMAYVMNQKYVDSMPLYRQEQQFSRLGVKLSRQTLANWVLHGANTWLNVLYKRMYEHLLKCDILHADETTLQVLHEEGRSETSKSFLWLYRTGSEGPANVLYEYQQTRAGENPRKFLMDFKGYLQVDGYAGYNKVSDVTLVGCWAHARRKFDEALKALPASLKSAPVGARTGLDFCNQLFSIERDLKEVTNQKRYEDRLERSQPVLDAFSSWLDEQSLKVLPKTAFGQAIKYCLNQWKKLNVFMEDGRLEIDNNRAERSIKPFVIGRKNWIFSNTPRGAQASAIVYSIVETAKENGLNPFIYLTYLFEMLPNIDTEDMDILDQLLPWSSTLPEICRVNKNT</sequence>
<dbReference type="Pfam" id="PF03050">
    <property type="entry name" value="DDE_Tnp_IS66"/>
    <property type="match status" value="1"/>
</dbReference>
<dbReference type="Pfam" id="PF13005">
    <property type="entry name" value="zf-IS66"/>
    <property type="match status" value="1"/>
</dbReference>
<dbReference type="Proteomes" id="UP001597218">
    <property type="component" value="Unassembled WGS sequence"/>
</dbReference>
<dbReference type="InterPro" id="IPR052344">
    <property type="entry name" value="Transposase-related"/>
</dbReference>
<name>A0ABW4SI56_9BACL</name>
<keyword evidence="6" id="KW-1185">Reference proteome</keyword>